<gene>
    <name evidence="12" type="ORF">JX265_005358</name>
</gene>
<keyword evidence="7" id="KW-0315">Glutamine amidotransferase</keyword>
<evidence type="ECO:0000256" key="4">
    <source>
        <dbReference type="ARBA" id="ARBA00022676"/>
    </source>
</evidence>
<evidence type="ECO:0000313" key="13">
    <source>
        <dbReference type="Proteomes" id="UP000829685"/>
    </source>
</evidence>
<dbReference type="OrthoDB" id="191723at2759"/>
<dbReference type="EMBL" id="JAFIMR010000011">
    <property type="protein sequence ID" value="KAI1872478.1"/>
    <property type="molecule type" value="Genomic_DNA"/>
</dbReference>
<keyword evidence="5 8" id="KW-0808">Transferase</keyword>
<keyword evidence="10" id="KW-0460">Magnesium</keyword>
<dbReference type="PROSITE" id="PS51278">
    <property type="entry name" value="GATASE_TYPE_2"/>
    <property type="match status" value="1"/>
</dbReference>
<dbReference type="GO" id="GO:0004044">
    <property type="term" value="F:amidophosphoribosyltransferase activity"/>
    <property type="evidence" value="ECO:0007669"/>
    <property type="project" value="UniProtKB-EC"/>
</dbReference>
<evidence type="ECO:0000256" key="10">
    <source>
        <dbReference type="PIRSR" id="PIRSR000485-2"/>
    </source>
</evidence>
<dbReference type="AlphaFoldDB" id="A0A9Q0ARQ8"/>
<dbReference type="EC" id="2.4.2.14" evidence="3 8"/>
<comment type="similarity">
    <text evidence="2 8">In the C-terminal section; belongs to the purine/pyrimidine phosphoribosyltransferase family.</text>
</comment>
<feature type="binding site" evidence="10">
    <location>
        <position position="383"/>
    </location>
    <ligand>
        <name>Mg(2+)</name>
        <dbReference type="ChEBI" id="CHEBI:18420"/>
    </ligand>
</feature>
<keyword evidence="10" id="KW-0479">Metal-binding</keyword>
<comment type="catalytic activity">
    <reaction evidence="8">
        <text>5-phospho-beta-D-ribosylamine + L-glutamate + diphosphate = 5-phospho-alpha-D-ribose 1-diphosphate + L-glutamine + H2O</text>
        <dbReference type="Rhea" id="RHEA:14905"/>
        <dbReference type="ChEBI" id="CHEBI:15377"/>
        <dbReference type="ChEBI" id="CHEBI:29985"/>
        <dbReference type="ChEBI" id="CHEBI:33019"/>
        <dbReference type="ChEBI" id="CHEBI:58017"/>
        <dbReference type="ChEBI" id="CHEBI:58359"/>
        <dbReference type="ChEBI" id="CHEBI:58681"/>
        <dbReference type="EC" id="2.4.2.14"/>
    </reaction>
</comment>
<keyword evidence="6 8" id="KW-0658">Purine biosynthesis</keyword>
<evidence type="ECO:0000256" key="1">
    <source>
        <dbReference type="ARBA" id="ARBA00005209"/>
    </source>
</evidence>
<dbReference type="CDD" id="cd06223">
    <property type="entry name" value="PRTases_typeI"/>
    <property type="match status" value="1"/>
</dbReference>
<evidence type="ECO:0000313" key="12">
    <source>
        <dbReference type="EMBL" id="KAI1872478.1"/>
    </source>
</evidence>
<accession>A0A9Q0ARQ8</accession>
<dbReference type="GO" id="GO:0046872">
    <property type="term" value="F:metal ion binding"/>
    <property type="evidence" value="ECO:0007669"/>
    <property type="project" value="UniProtKB-KW"/>
</dbReference>
<keyword evidence="4 8" id="KW-0328">Glycosyltransferase</keyword>
<feature type="binding site" evidence="10">
    <location>
        <position position="382"/>
    </location>
    <ligand>
        <name>Mg(2+)</name>
        <dbReference type="ChEBI" id="CHEBI:18420"/>
    </ligand>
</feature>
<comment type="cofactor">
    <cofactor evidence="10">
        <name>Mg(2+)</name>
        <dbReference type="ChEBI" id="CHEBI:18420"/>
    </cofactor>
    <text evidence="10">Binds 1 Mg(2+) ion per subunit.</text>
</comment>
<dbReference type="SUPFAM" id="SSF56235">
    <property type="entry name" value="N-terminal nucleophile aminohydrolases (Ntn hydrolases)"/>
    <property type="match status" value="1"/>
</dbReference>
<reference evidence="12" key="1">
    <citation type="submission" date="2021-03" db="EMBL/GenBank/DDBJ databases">
        <title>Revisited historic fungal species revealed as producer of novel bioactive compounds through whole genome sequencing and comparative genomics.</title>
        <authorList>
            <person name="Vignolle G.A."/>
            <person name="Hochenegger N."/>
            <person name="Mach R.L."/>
            <person name="Mach-Aigner A.R."/>
            <person name="Javad Rahimi M."/>
            <person name="Salim K.A."/>
            <person name="Chan C.M."/>
            <person name="Lim L.B.L."/>
            <person name="Cai F."/>
            <person name="Druzhinina I.S."/>
            <person name="U'Ren J.M."/>
            <person name="Derntl C."/>
        </authorList>
    </citation>
    <scope>NUCLEOTIDE SEQUENCE</scope>
    <source>
        <strain evidence="12">TUCIM 5799</strain>
    </source>
</reference>
<evidence type="ECO:0000256" key="5">
    <source>
        <dbReference type="ARBA" id="ARBA00022679"/>
    </source>
</evidence>
<dbReference type="PANTHER" id="PTHR11907">
    <property type="entry name" value="AMIDOPHOSPHORIBOSYLTRANSFERASE"/>
    <property type="match status" value="1"/>
</dbReference>
<feature type="domain" description="Glutamine amidotransferase type-2" evidence="11">
    <location>
        <begin position="2"/>
        <end position="239"/>
    </location>
</feature>
<dbReference type="PIRSF" id="PIRSF000485">
    <property type="entry name" value="Amd_phspho_trans"/>
    <property type="match status" value="1"/>
</dbReference>
<protein>
    <recommendedName>
        <fullName evidence="3 8">Amidophosphoribosyltransferase</fullName>
        <shortName evidence="8">ATase</shortName>
        <ecNumber evidence="3 8">2.4.2.14</ecNumber>
    </recommendedName>
    <alternativeName>
        <fullName evidence="8">Glutamine phosphoribosylpyrophosphate amidotransferase</fullName>
    </alternativeName>
</protein>
<organism evidence="12 13">
    <name type="scientific">Neoarthrinium moseri</name>
    <dbReference type="NCBI Taxonomy" id="1658444"/>
    <lineage>
        <taxon>Eukaryota</taxon>
        <taxon>Fungi</taxon>
        <taxon>Dikarya</taxon>
        <taxon>Ascomycota</taxon>
        <taxon>Pezizomycotina</taxon>
        <taxon>Sordariomycetes</taxon>
        <taxon>Xylariomycetidae</taxon>
        <taxon>Amphisphaeriales</taxon>
        <taxon>Apiosporaceae</taxon>
        <taxon>Neoarthrinium</taxon>
    </lineage>
</organism>
<evidence type="ECO:0000256" key="6">
    <source>
        <dbReference type="ARBA" id="ARBA00022755"/>
    </source>
</evidence>
<comment type="pathway">
    <text evidence="1 8">Purine metabolism; IMP biosynthesis via de novo pathway; N(1)-(5-phospho-D-ribosyl)glycinamide from 5-phospho-alpha-D-ribose 1-diphosphate: step 1/2.</text>
</comment>
<sequence length="492" mass="53685">MCGIVGVSLGSLQYDAYSDLLETAAFLQHRGQDACGIICGTEDGTASFHRGAGLVNEVFGKGSHVASHLQGSFGIVRYPTNGEYNKVQIQPIIDKSRGNIAIAHNGNLENSRALGTYLTSIGQNQSNCTSDSGLILETLLSKYHPPSEMSSVESWIMLGLEQVYLRCVGSFACVLFIPGYGLVAFRDANGIKPVIMAERILDHGEVDYMFASESVACTSLGYTPVRDVRPGEAIFVPYASACRPQHRCIIRQVVPQLSYSPDIFEYVYFARADSVIDGISVNRSRRFMGKALAQTLINEITAKDGCVHEEIDCVIPVPETSLTCALAVSQYLHKPLAFGFVRNRFIFRTFLLPTQKQRTKAVASKLSTVREEFEGRNVLIIDDSIVRGTTAIQIVKMAREAGAKKVYFASGSPAIRFKHIHGIDLADESRLIAHGRSNLQISEALGADGVFYLSLDALIDSCISARRYGDVSSFEVGIFNGVYSTRGSCLAK</sequence>
<feature type="active site" description="Nucleophile" evidence="9">
    <location>
        <position position="2"/>
    </location>
</feature>
<dbReference type="SUPFAM" id="SSF53271">
    <property type="entry name" value="PRTase-like"/>
    <property type="match status" value="1"/>
</dbReference>
<dbReference type="InterPro" id="IPR029055">
    <property type="entry name" value="Ntn_hydrolases_N"/>
</dbReference>
<dbReference type="Gene3D" id="3.60.20.10">
    <property type="entry name" value="Glutamine Phosphoribosylpyrophosphate, subunit 1, domain 1"/>
    <property type="match status" value="1"/>
</dbReference>
<dbReference type="InterPro" id="IPR000836">
    <property type="entry name" value="PRTase_dom"/>
</dbReference>
<evidence type="ECO:0000256" key="8">
    <source>
        <dbReference type="PIRNR" id="PIRNR000485"/>
    </source>
</evidence>
<dbReference type="InterPro" id="IPR029057">
    <property type="entry name" value="PRTase-like"/>
</dbReference>
<evidence type="ECO:0000259" key="11">
    <source>
        <dbReference type="PROSITE" id="PS51278"/>
    </source>
</evidence>
<dbReference type="InterPro" id="IPR017932">
    <property type="entry name" value="GATase_2_dom"/>
</dbReference>
<dbReference type="Pfam" id="PF13522">
    <property type="entry name" value="GATase_6"/>
    <property type="match status" value="1"/>
</dbReference>
<proteinExistence type="inferred from homology"/>
<dbReference type="GO" id="GO:0009113">
    <property type="term" value="P:purine nucleobase biosynthetic process"/>
    <property type="evidence" value="ECO:0007669"/>
    <property type="project" value="InterPro"/>
</dbReference>
<feature type="binding site" evidence="10">
    <location>
        <position position="320"/>
    </location>
    <ligand>
        <name>Mg(2+)</name>
        <dbReference type="ChEBI" id="CHEBI:18420"/>
    </ligand>
</feature>
<dbReference type="Gene3D" id="3.40.50.2020">
    <property type="match status" value="1"/>
</dbReference>
<name>A0A9Q0ARQ8_9PEZI</name>
<evidence type="ECO:0000256" key="7">
    <source>
        <dbReference type="ARBA" id="ARBA00022962"/>
    </source>
</evidence>
<dbReference type="Proteomes" id="UP000829685">
    <property type="component" value="Unassembled WGS sequence"/>
</dbReference>
<dbReference type="GO" id="GO:0006164">
    <property type="term" value="P:purine nucleotide biosynthetic process"/>
    <property type="evidence" value="ECO:0007669"/>
    <property type="project" value="UniProtKB-KW"/>
</dbReference>
<evidence type="ECO:0000256" key="9">
    <source>
        <dbReference type="PIRSR" id="PIRSR000485-1"/>
    </source>
</evidence>
<evidence type="ECO:0000256" key="3">
    <source>
        <dbReference type="ARBA" id="ARBA00011941"/>
    </source>
</evidence>
<evidence type="ECO:0000256" key="2">
    <source>
        <dbReference type="ARBA" id="ARBA00010138"/>
    </source>
</evidence>
<dbReference type="InterPro" id="IPR005854">
    <property type="entry name" value="PurF"/>
</dbReference>
<keyword evidence="13" id="KW-1185">Reference proteome</keyword>
<comment type="caution">
    <text evidence="12">The sequence shown here is derived from an EMBL/GenBank/DDBJ whole genome shotgun (WGS) entry which is preliminary data.</text>
</comment>